<dbReference type="Gene3D" id="3.90.190.10">
    <property type="entry name" value="Protein tyrosine phosphatase superfamily"/>
    <property type="match status" value="1"/>
</dbReference>
<dbReference type="PANTHER" id="PTHR46588:SF1">
    <property type="entry name" value="SERINE_THREONINE_TYROSINE-INTERACTING PROTEIN"/>
    <property type="match status" value="1"/>
</dbReference>
<dbReference type="PROSITE" id="PS50056">
    <property type="entry name" value="TYR_PHOSPHATASE_2"/>
    <property type="match status" value="1"/>
</dbReference>
<evidence type="ECO:0000313" key="3">
    <source>
        <dbReference type="Proteomes" id="UP000750711"/>
    </source>
</evidence>
<dbReference type="GO" id="GO:0005737">
    <property type="term" value="C:cytoplasm"/>
    <property type="evidence" value="ECO:0007669"/>
    <property type="project" value="TreeGrafter"/>
</dbReference>
<reference evidence="2" key="1">
    <citation type="submission" date="2021-03" db="EMBL/GenBank/DDBJ databases">
        <title>Comparative genomics and phylogenomic investigation of the class Geoglossomycetes provide insights into ecological specialization and systematics.</title>
        <authorList>
            <person name="Melie T."/>
            <person name="Pirro S."/>
            <person name="Miller A.N."/>
            <person name="Quandt A."/>
        </authorList>
    </citation>
    <scope>NUCLEOTIDE SEQUENCE</scope>
    <source>
        <strain evidence="2">CAQ_001_2017</strain>
    </source>
</reference>
<accession>A0A9P8IG65</accession>
<dbReference type="GO" id="GO:0062026">
    <property type="term" value="P:negative regulation of SCF-dependent proteasomal ubiquitin-dependent catabolic process"/>
    <property type="evidence" value="ECO:0007669"/>
    <property type="project" value="TreeGrafter"/>
</dbReference>
<dbReference type="EMBL" id="JAGHQM010003173">
    <property type="protein sequence ID" value="KAH0547870.1"/>
    <property type="molecule type" value="Genomic_DNA"/>
</dbReference>
<feature type="domain" description="Tyrosine specific protein phosphatases" evidence="1">
    <location>
        <begin position="181"/>
        <end position="249"/>
    </location>
</feature>
<keyword evidence="3" id="KW-1185">Reference proteome</keyword>
<dbReference type="GO" id="GO:1990444">
    <property type="term" value="F:F-box domain binding"/>
    <property type="evidence" value="ECO:0007669"/>
    <property type="project" value="TreeGrafter"/>
</dbReference>
<feature type="non-terminal residue" evidence="2">
    <location>
        <position position="249"/>
    </location>
</feature>
<dbReference type="PANTHER" id="PTHR46588">
    <property type="entry name" value="SERINE/THREONINE/TYROSINE-INTERACTING PROTEIN"/>
    <property type="match status" value="1"/>
</dbReference>
<name>A0A9P8IG65_9PEZI</name>
<dbReference type="InterPro" id="IPR052449">
    <property type="entry name" value="STYX-Interacting_Phosphatase"/>
</dbReference>
<protein>
    <recommendedName>
        <fullName evidence="1">Tyrosine specific protein phosphatases domain-containing protein</fullName>
    </recommendedName>
</protein>
<dbReference type="Pfam" id="PF00782">
    <property type="entry name" value="DSPc"/>
    <property type="match status" value="1"/>
</dbReference>
<organism evidence="2 3">
    <name type="scientific">Trichoglossum hirsutum</name>
    <dbReference type="NCBI Taxonomy" id="265104"/>
    <lineage>
        <taxon>Eukaryota</taxon>
        <taxon>Fungi</taxon>
        <taxon>Dikarya</taxon>
        <taxon>Ascomycota</taxon>
        <taxon>Pezizomycotina</taxon>
        <taxon>Geoglossomycetes</taxon>
        <taxon>Geoglossales</taxon>
        <taxon>Geoglossaceae</taxon>
        <taxon>Trichoglossum</taxon>
    </lineage>
</organism>
<sequence length="249" mass="27577">MPTPPDPSRGPRQNFQSLELSHEPTSAYTHCIPAPPRILVPPPAWAPNSLSLLGLQHSHDSVSSEIKNAEFLRRVTSGDFRAPKSQQEWKYEWRRRAQRILPFIHLGPMGAIRDRDFLKSEGITLLLAIRNIRSAQAKLLDGKKVADEIGIASHAVDVDGNPELIAAFPRAVQLINDHLSQIYARQVQALPNDALGKSIMDGSNISMGKVLIFCESGNERSAAVVAAYIMAMYGLDLIRAIQIVQSQRF</sequence>
<dbReference type="AlphaFoldDB" id="A0A9P8IG65"/>
<dbReference type="Proteomes" id="UP000750711">
    <property type="component" value="Unassembled WGS sequence"/>
</dbReference>
<dbReference type="InterPro" id="IPR000387">
    <property type="entry name" value="Tyr_Pase_dom"/>
</dbReference>
<comment type="caution">
    <text evidence="2">The sequence shown here is derived from an EMBL/GenBank/DDBJ whole genome shotgun (WGS) entry which is preliminary data.</text>
</comment>
<dbReference type="SUPFAM" id="SSF52799">
    <property type="entry name" value="(Phosphotyrosine protein) phosphatases II"/>
    <property type="match status" value="1"/>
</dbReference>
<evidence type="ECO:0000259" key="1">
    <source>
        <dbReference type="PROSITE" id="PS50056"/>
    </source>
</evidence>
<dbReference type="GO" id="GO:0005654">
    <property type="term" value="C:nucleoplasm"/>
    <property type="evidence" value="ECO:0007669"/>
    <property type="project" value="TreeGrafter"/>
</dbReference>
<dbReference type="InterPro" id="IPR000340">
    <property type="entry name" value="Dual-sp_phosphatase_cat-dom"/>
</dbReference>
<dbReference type="GO" id="GO:0070372">
    <property type="term" value="P:regulation of ERK1 and ERK2 cascade"/>
    <property type="evidence" value="ECO:0007669"/>
    <property type="project" value="TreeGrafter"/>
</dbReference>
<dbReference type="InterPro" id="IPR029021">
    <property type="entry name" value="Prot-tyrosine_phosphatase-like"/>
</dbReference>
<gene>
    <name evidence="2" type="ORF">GP486_008389</name>
</gene>
<dbReference type="CDD" id="cd14498">
    <property type="entry name" value="DSP"/>
    <property type="match status" value="1"/>
</dbReference>
<evidence type="ECO:0000313" key="2">
    <source>
        <dbReference type="EMBL" id="KAH0547870.1"/>
    </source>
</evidence>
<proteinExistence type="predicted"/>